<dbReference type="STRING" id="1561003.Ark11_0150"/>
<dbReference type="OrthoDB" id="9180342at2"/>
<keyword evidence="1" id="KW-0812">Transmembrane</keyword>
<accession>A0A0S4M075</accession>
<dbReference type="AlphaFoldDB" id="A0A0S4M075"/>
<keyword evidence="3" id="KW-1185">Reference proteome</keyword>
<gene>
    <name evidence="2" type="ORF">Ark11_0150</name>
</gene>
<dbReference type="EMBL" id="LN906597">
    <property type="protein sequence ID" value="CUT17009.1"/>
    <property type="molecule type" value="Genomic_DNA"/>
</dbReference>
<protein>
    <submittedName>
        <fullName evidence="2">Putative cytochrome c oxidase subunit I</fullName>
    </submittedName>
</protein>
<organism evidence="2 3">
    <name type="scientific">Candidatus Ichthyocystis hellenicum</name>
    <dbReference type="NCBI Taxonomy" id="1561003"/>
    <lineage>
        <taxon>Bacteria</taxon>
        <taxon>Pseudomonadati</taxon>
        <taxon>Pseudomonadota</taxon>
        <taxon>Betaproteobacteria</taxon>
        <taxon>Burkholderiales</taxon>
        <taxon>Candidatus Ichthyocystis</taxon>
    </lineage>
</organism>
<keyword evidence="1" id="KW-0472">Membrane</keyword>
<evidence type="ECO:0000313" key="3">
    <source>
        <dbReference type="Proteomes" id="UP000198651"/>
    </source>
</evidence>
<dbReference type="SUPFAM" id="SSF52833">
    <property type="entry name" value="Thioredoxin-like"/>
    <property type="match status" value="1"/>
</dbReference>
<reference evidence="3" key="1">
    <citation type="submission" date="2015-11" db="EMBL/GenBank/DDBJ databases">
        <authorList>
            <person name="Seth-Smith H.M.B."/>
        </authorList>
    </citation>
    <scope>NUCLEOTIDE SEQUENCE [LARGE SCALE GENOMIC DNA]</scope>
    <source>
        <strain evidence="3">2013Ark11</strain>
    </source>
</reference>
<evidence type="ECO:0000313" key="2">
    <source>
        <dbReference type="EMBL" id="CUT17009.1"/>
    </source>
</evidence>
<proteinExistence type="predicted"/>
<name>A0A0S4M075_9BURK</name>
<dbReference type="InterPro" id="IPR036249">
    <property type="entry name" value="Thioredoxin-like_sf"/>
</dbReference>
<dbReference type="Proteomes" id="UP000198651">
    <property type="component" value="Chromosome I"/>
</dbReference>
<feature type="transmembrane region" description="Helical" evidence="1">
    <location>
        <begin position="20"/>
        <end position="42"/>
    </location>
</feature>
<sequence length="184" mass="21181">MLDTRINSSVLLTKKPLFQIIKVILLLLVFFPGFLAALYSFYSHHSYHEFSNYGTLLLPPFQHINFSDEVKVNPWRLCVVLPKNCDDLCRDQLFLIRQMRLGMGSKSLNLGRVAFSSYPVSWPSDVSLYKNVEFVPLDAFNIGKLSVVRGIYLADPNGFIVMAWPARPDPQLIMKDLDKIMKFY</sequence>
<keyword evidence="1" id="KW-1133">Transmembrane helix</keyword>
<evidence type="ECO:0000256" key="1">
    <source>
        <dbReference type="SAM" id="Phobius"/>
    </source>
</evidence>
<dbReference type="RefSeq" id="WP_092342573.1">
    <property type="nucleotide sequence ID" value="NZ_FLSL01000087.1"/>
</dbReference>